<accession>A0A2N3KTG0</accession>
<evidence type="ECO:0000256" key="1">
    <source>
        <dbReference type="ARBA" id="ARBA00006484"/>
    </source>
</evidence>
<dbReference type="Gene3D" id="3.40.50.720">
    <property type="entry name" value="NAD(P)-binding Rossmann-like Domain"/>
    <property type="match status" value="1"/>
</dbReference>
<evidence type="ECO:0000313" key="4">
    <source>
        <dbReference type="Proteomes" id="UP000233597"/>
    </source>
</evidence>
<dbReference type="CDD" id="cd05233">
    <property type="entry name" value="SDR_c"/>
    <property type="match status" value="1"/>
</dbReference>
<dbReference type="PANTHER" id="PTHR43669:SF14">
    <property type="entry name" value="OXIDOREDUCTASE"/>
    <property type="match status" value="1"/>
</dbReference>
<evidence type="ECO:0000313" key="3">
    <source>
        <dbReference type="EMBL" id="PKR53848.1"/>
    </source>
</evidence>
<comment type="caution">
    <text evidence="3">The sequence shown here is derived from an EMBL/GenBank/DDBJ whole genome shotgun (WGS) entry which is preliminary data.</text>
</comment>
<protein>
    <recommendedName>
        <fullName evidence="5">Short-chain dehydrogenase</fullName>
    </recommendedName>
</protein>
<name>A0A2N3KTG0_9PROT</name>
<comment type="similarity">
    <text evidence="1">Belongs to the short-chain dehydrogenases/reductases (SDR) family.</text>
</comment>
<dbReference type="PRINTS" id="PR00081">
    <property type="entry name" value="GDHRDH"/>
</dbReference>
<evidence type="ECO:0000256" key="2">
    <source>
        <dbReference type="ARBA" id="ARBA00023002"/>
    </source>
</evidence>
<organism evidence="3 4">
    <name type="scientific">Thalassospira marina</name>
    <dbReference type="NCBI Taxonomy" id="2048283"/>
    <lineage>
        <taxon>Bacteria</taxon>
        <taxon>Pseudomonadati</taxon>
        <taxon>Pseudomonadota</taxon>
        <taxon>Alphaproteobacteria</taxon>
        <taxon>Rhodospirillales</taxon>
        <taxon>Thalassospiraceae</taxon>
        <taxon>Thalassospira</taxon>
    </lineage>
</organism>
<sequence>MQRLQGKTAIVTGGAKGIGAAIARRFAAEGASVFIADLDLDRARETAGEIAAKGGVATACQLDIADRAGVDDLIAGIEARHGAIDVLVNNAGVNVFHAPLDLMDEDWDRCMAVDLKGAWNCSRAVLPGMVDRRYGAIINIISNHAFSVIKSTFPYPVAKHGLLFKPAFGILNRAMDQNAHGFLGAGGVAVGKGAIDIFVQFVAAIHANQAVGAAKCL</sequence>
<dbReference type="PANTHER" id="PTHR43669">
    <property type="entry name" value="5-KETO-D-GLUCONATE 5-REDUCTASE"/>
    <property type="match status" value="1"/>
</dbReference>
<dbReference type="Proteomes" id="UP000233597">
    <property type="component" value="Unassembled WGS sequence"/>
</dbReference>
<dbReference type="InterPro" id="IPR002347">
    <property type="entry name" value="SDR_fam"/>
</dbReference>
<dbReference type="AlphaFoldDB" id="A0A2N3KTG0"/>
<dbReference type="EMBL" id="NWTK01000007">
    <property type="protein sequence ID" value="PKR53848.1"/>
    <property type="molecule type" value="Genomic_DNA"/>
</dbReference>
<gene>
    <name evidence="3" type="ORF">COO20_12635</name>
</gene>
<proteinExistence type="inferred from homology"/>
<keyword evidence="2" id="KW-0560">Oxidoreductase</keyword>
<evidence type="ECO:0008006" key="5">
    <source>
        <dbReference type="Google" id="ProtNLM"/>
    </source>
</evidence>
<dbReference type="GO" id="GO:0016491">
    <property type="term" value="F:oxidoreductase activity"/>
    <property type="evidence" value="ECO:0007669"/>
    <property type="project" value="UniProtKB-KW"/>
</dbReference>
<dbReference type="OrthoDB" id="7499742at2"/>
<reference evidence="3 4" key="1">
    <citation type="submission" date="2017-09" db="EMBL/GenBank/DDBJ databases">
        <title>Biodiversity and function of Thalassospira species in the particle-attached aromatic-hydrocarbon-degrading consortia from the surface seawater of the South China Sea.</title>
        <authorList>
            <person name="Dong C."/>
            <person name="Liu R."/>
            <person name="Shao Z."/>
        </authorList>
    </citation>
    <scope>NUCLEOTIDE SEQUENCE [LARGE SCALE GENOMIC DNA]</scope>
    <source>
        <strain evidence="3 4">CSC1P2</strain>
    </source>
</reference>
<dbReference type="Pfam" id="PF00106">
    <property type="entry name" value="adh_short"/>
    <property type="match status" value="1"/>
</dbReference>
<dbReference type="SUPFAM" id="SSF51735">
    <property type="entry name" value="NAD(P)-binding Rossmann-fold domains"/>
    <property type="match status" value="1"/>
</dbReference>
<dbReference type="InterPro" id="IPR036291">
    <property type="entry name" value="NAD(P)-bd_dom_sf"/>
</dbReference>